<protein>
    <submittedName>
        <fullName evidence="1">Uncharacterized protein</fullName>
    </submittedName>
</protein>
<evidence type="ECO:0000313" key="1">
    <source>
        <dbReference type="EMBL" id="OAE31884.1"/>
    </source>
</evidence>
<proteinExistence type="predicted"/>
<name>A0A176WG60_MARPO</name>
<dbReference type="Proteomes" id="UP000077202">
    <property type="component" value="Unassembled WGS sequence"/>
</dbReference>
<dbReference type="EMBL" id="LVLJ01000950">
    <property type="protein sequence ID" value="OAE31884.1"/>
    <property type="molecule type" value="Genomic_DNA"/>
</dbReference>
<reference evidence="1" key="1">
    <citation type="submission" date="2016-03" db="EMBL/GenBank/DDBJ databases">
        <title>Mechanisms controlling the formation of the plant cell surface in tip-growing cells are functionally conserved among land plants.</title>
        <authorList>
            <person name="Honkanen S."/>
            <person name="Jones V.A."/>
            <person name="Morieri G."/>
            <person name="Champion C."/>
            <person name="Hetherington A.J."/>
            <person name="Kelly S."/>
            <person name="Saint-Marcoux D."/>
            <person name="Proust H."/>
            <person name="Prescott H."/>
            <person name="Dolan L."/>
        </authorList>
    </citation>
    <scope>NUCLEOTIDE SEQUENCE [LARGE SCALE GENOMIC DNA]</scope>
    <source>
        <tissue evidence="1">Whole gametophyte</tissue>
    </source>
</reference>
<organism evidence="1 2">
    <name type="scientific">Marchantia polymorpha subsp. ruderalis</name>
    <dbReference type="NCBI Taxonomy" id="1480154"/>
    <lineage>
        <taxon>Eukaryota</taxon>
        <taxon>Viridiplantae</taxon>
        <taxon>Streptophyta</taxon>
        <taxon>Embryophyta</taxon>
        <taxon>Marchantiophyta</taxon>
        <taxon>Marchantiopsida</taxon>
        <taxon>Marchantiidae</taxon>
        <taxon>Marchantiales</taxon>
        <taxon>Marchantiaceae</taxon>
        <taxon>Marchantia</taxon>
    </lineage>
</organism>
<keyword evidence="2" id="KW-1185">Reference proteome</keyword>
<gene>
    <name evidence="1" type="ORF">AXG93_2834s1150</name>
</gene>
<evidence type="ECO:0000313" key="2">
    <source>
        <dbReference type="Proteomes" id="UP000077202"/>
    </source>
</evidence>
<comment type="caution">
    <text evidence="1">The sequence shown here is derived from an EMBL/GenBank/DDBJ whole genome shotgun (WGS) entry which is preliminary data.</text>
</comment>
<accession>A0A176WG60</accession>
<sequence>MIACSVSGHRQLARKLDVFLTSLCEAMSNLELELMAVLHRLGLDRRNVKDMFGVPMNYLSPFFINFYRGMGLLTEAEKRKFPLEKEIAGSDDESVSGDNEVVNDENNIEHALPSAEVDKSKDDIEEQLAKRQQKLQMHSALKIIG</sequence>
<dbReference type="AlphaFoldDB" id="A0A176WG60"/>